<dbReference type="InterPro" id="IPR029068">
    <property type="entry name" value="Glyas_Bleomycin-R_OHBP_Dase"/>
</dbReference>
<dbReference type="Proteomes" id="UP001549110">
    <property type="component" value="Unassembled WGS sequence"/>
</dbReference>
<dbReference type="PANTHER" id="PTHR35006:SF1">
    <property type="entry name" value="BLL2941 PROTEIN"/>
    <property type="match status" value="1"/>
</dbReference>
<dbReference type="InterPro" id="IPR004360">
    <property type="entry name" value="Glyas_Fos-R_dOase_dom"/>
</dbReference>
<feature type="domain" description="VOC" evidence="1">
    <location>
        <begin position="1"/>
        <end position="121"/>
    </location>
</feature>
<dbReference type="CDD" id="cd07262">
    <property type="entry name" value="VOC_like"/>
    <property type="match status" value="1"/>
</dbReference>
<sequence>MIGYMTVGANDLEKSKTFYDAVLAPLGAKRSMASDRMQFYGAPGGAGAIAVCTPYDGGPASAGNGAMVALASPSREVVDQVHAAALAAGGACEGTPGERMPNFYGAYFRDLDGNKFCVFKMG</sequence>
<dbReference type="InterPro" id="IPR037523">
    <property type="entry name" value="VOC_core"/>
</dbReference>
<proteinExistence type="predicted"/>
<name>A0ABV2EGH6_9CAUL</name>
<dbReference type="PROSITE" id="PS51819">
    <property type="entry name" value="VOC"/>
    <property type="match status" value="1"/>
</dbReference>
<dbReference type="Pfam" id="PF00903">
    <property type="entry name" value="Glyoxalase"/>
    <property type="match status" value="1"/>
</dbReference>
<dbReference type="PANTHER" id="PTHR35006">
    <property type="entry name" value="GLYOXALASE FAMILY PROTEIN (AFU_ORTHOLOGUE AFUA_5G14830)"/>
    <property type="match status" value="1"/>
</dbReference>
<dbReference type="Gene3D" id="3.10.180.10">
    <property type="entry name" value="2,3-Dihydroxybiphenyl 1,2-Dioxygenase, domain 1"/>
    <property type="match status" value="1"/>
</dbReference>
<gene>
    <name evidence="2" type="ORF">ABID41_001230</name>
</gene>
<accession>A0ABV2EGH6</accession>
<dbReference type="SUPFAM" id="SSF54593">
    <property type="entry name" value="Glyoxalase/Bleomycin resistance protein/Dihydroxybiphenyl dioxygenase"/>
    <property type="match status" value="1"/>
</dbReference>
<reference evidence="2 3" key="1">
    <citation type="submission" date="2024-06" db="EMBL/GenBank/DDBJ databases">
        <title>Genomic Encyclopedia of Type Strains, Phase IV (KMG-IV): sequencing the most valuable type-strain genomes for metagenomic binning, comparative biology and taxonomic classification.</title>
        <authorList>
            <person name="Goeker M."/>
        </authorList>
    </citation>
    <scope>NUCLEOTIDE SEQUENCE [LARGE SCALE GENOMIC DNA]</scope>
    <source>
        <strain evidence="2 3">DSM 17809</strain>
    </source>
</reference>
<organism evidence="2 3">
    <name type="scientific">Phenylobacterium koreense</name>
    <dbReference type="NCBI Taxonomy" id="266125"/>
    <lineage>
        <taxon>Bacteria</taxon>
        <taxon>Pseudomonadati</taxon>
        <taxon>Pseudomonadota</taxon>
        <taxon>Alphaproteobacteria</taxon>
        <taxon>Caulobacterales</taxon>
        <taxon>Caulobacteraceae</taxon>
        <taxon>Phenylobacterium</taxon>
    </lineage>
</organism>
<dbReference type="EMBL" id="JBEPLU010000001">
    <property type="protein sequence ID" value="MET3526135.1"/>
    <property type="molecule type" value="Genomic_DNA"/>
</dbReference>
<evidence type="ECO:0000313" key="3">
    <source>
        <dbReference type="Proteomes" id="UP001549110"/>
    </source>
</evidence>
<protein>
    <submittedName>
        <fullName evidence="2">Catechol 2,3-dioxygenase-like lactoylglutathione lyase family enzyme</fullName>
    </submittedName>
</protein>
<dbReference type="RefSeq" id="WP_354297304.1">
    <property type="nucleotide sequence ID" value="NZ_JBEPLU010000001.1"/>
</dbReference>
<evidence type="ECO:0000259" key="1">
    <source>
        <dbReference type="PROSITE" id="PS51819"/>
    </source>
</evidence>
<evidence type="ECO:0000313" key="2">
    <source>
        <dbReference type="EMBL" id="MET3526135.1"/>
    </source>
</evidence>
<comment type="caution">
    <text evidence="2">The sequence shown here is derived from an EMBL/GenBank/DDBJ whole genome shotgun (WGS) entry which is preliminary data.</text>
</comment>
<keyword evidence="3" id="KW-1185">Reference proteome</keyword>